<accession>A0A9X1Y1F5</accession>
<keyword evidence="3" id="KW-1185">Reference proteome</keyword>
<dbReference type="RefSeq" id="WP_248552819.1">
    <property type="nucleotide sequence ID" value="NZ_JALPRK010000016.1"/>
</dbReference>
<evidence type="ECO:0000313" key="3">
    <source>
        <dbReference type="Proteomes" id="UP001139534"/>
    </source>
</evidence>
<protein>
    <submittedName>
        <fullName evidence="2">Uncharacterized protein</fullName>
    </submittedName>
</protein>
<dbReference type="EMBL" id="JALPRK010000016">
    <property type="protein sequence ID" value="MCK8488758.1"/>
    <property type="molecule type" value="Genomic_DNA"/>
</dbReference>
<keyword evidence="1" id="KW-0472">Membrane</keyword>
<evidence type="ECO:0000256" key="1">
    <source>
        <dbReference type="SAM" id="Phobius"/>
    </source>
</evidence>
<reference evidence="2" key="1">
    <citation type="submission" date="2022-04" db="EMBL/GenBank/DDBJ databases">
        <authorList>
            <person name="Seo M.-J."/>
        </authorList>
    </citation>
    <scope>NUCLEOTIDE SEQUENCE</scope>
    <source>
        <strain evidence="2">MBLB2552</strain>
    </source>
</reference>
<name>A0A9X1Y1F5_9BACL</name>
<proteinExistence type="predicted"/>
<keyword evidence="1" id="KW-1133">Transmembrane helix</keyword>
<sequence length="65" mass="7436">MAWLILVILLILAFALIATIRIGQSQSNREENPRYTQQTGRNWLRLGVMYAIGVLAVVLILMMFM</sequence>
<evidence type="ECO:0000313" key="2">
    <source>
        <dbReference type="EMBL" id="MCK8488758.1"/>
    </source>
</evidence>
<organism evidence="2 3">
    <name type="scientific">Paenibacillus mellifer</name>
    <dbReference type="NCBI Taxonomy" id="2937794"/>
    <lineage>
        <taxon>Bacteria</taxon>
        <taxon>Bacillati</taxon>
        <taxon>Bacillota</taxon>
        <taxon>Bacilli</taxon>
        <taxon>Bacillales</taxon>
        <taxon>Paenibacillaceae</taxon>
        <taxon>Paenibacillus</taxon>
    </lineage>
</organism>
<dbReference type="Proteomes" id="UP001139534">
    <property type="component" value="Unassembled WGS sequence"/>
</dbReference>
<keyword evidence="1" id="KW-0812">Transmembrane</keyword>
<dbReference type="AlphaFoldDB" id="A0A9X1Y1F5"/>
<comment type="caution">
    <text evidence="2">The sequence shown here is derived from an EMBL/GenBank/DDBJ whole genome shotgun (WGS) entry which is preliminary data.</text>
</comment>
<gene>
    <name evidence="2" type="ORF">M0651_16405</name>
</gene>
<feature type="transmembrane region" description="Helical" evidence="1">
    <location>
        <begin position="43"/>
        <end position="64"/>
    </location>
</feature>